<protein>
    <submittedName>
        <fullName evidence="1">Transporter</fullName>
    </submittedName>
</protein>
<proteinExistence type="predicted"/>
<evidence type="ECO:0000313" key="1">
    <source>
        <dbReference type="EMBL" id="NPU65261.1"/>
    </source>
</evidence>
<dbReference type="EMBL" id="JABFDN010000002">
    <property type="protein sequence ID" value="NPU65261.1"/>
    <property type="molecule type" value="Genomic_DNA"/>
</dbReference>
<dbReference type="Proteomes" id="UP000886476">
    <property type="component" value="Unassembled WGS sequence"/>
</dbReference>
<sequence length="50" mass="5470">MRALHLRLEAPRKAVAGLRGFWSDHADLETALCIAFMLIVGIIVKLTPPG</sequence>
<keyword evidence="2" id="KW-1185">Reference proteome</keyword>
<name>A0ABX2CAJ2_9BRAD</name>
<reference evidence="1" key="1">
    <citation type="submission" date="2020-05" db="EMBL/GenBank/DDBJ databases">
        <title>Nod-independent and nitrogen-fixing Bradyrhizobium aeschynomene sp. nov. isolated from nodules of Aeschynomene indica.</title>
        <authorList>
            <person name="Zhang Z."/>
        </authorList>
    </citation>
    <scope>NUCLEOTIDE SEQUENCE</scope>
    <source>
        <strain evidence="1">83012</strain>
    </source>
</reference>
<gene>
    <name evidence="1" type="ORF">HL667_09670</name>
</gene>
<accession>A0ABX2CAJ2</accession>
<organism evidence="1 2">
    <name type="scientific">Bradyrhizobium aeschynomenes</name>
    <dbReference type="NCBI Taxonomy" id="2734909"/>
    <lineage>
        <taxon>Bacteria</taxon>
        <taxon>Pseudomonadati</taxon>
        <taxon>Pseudomonadota</taxon>
        <taxon>Alphaproteobacteria</taxon>
        <taxon>Hyphomicrobiales</taxon>
        <taxon>Nitrobacteraceae</taxon>
        <taxon>Bradyrhizobium</taxon>
    </lineage>
</organism>
<evidence type="ECO:0000313" key="2">
    <source>
        <dbReference type="Proteomes" id="UP000886476"/>
    </source>
</evidence>
<comment type="caution">
    <text evidence="1">The sequence shown here is derived from an EMBL/GenBank/DDBJ whole genome shotgun (WGS) entry which is preliminary data.</text>
</comment>